<gene>
    <name evidence="5" type="ORF">EHUX00137_LOCUS18932</name>
</gene>
<accession>A0A7S3SE55</accession>
<reference evidence="5" key="1">
    <citation type="submission" date="2021-01" db="EMBL/GenBank/DDBJ databases">
        <authorList>
            <person name="Corre E."/>
            <person name="Pelletier E."/>
            <person name="Niang G."/>
            <person name="Scheremetjew M."/>
            <person name="Finn R."/>
            <person name="Kale V."/>
            <person name="Holt S."/>
            <person name="Cochrane G."/>
            <person name="Meng A."/>
            <person name="Brown T."/>
            <person name="Cohen L."/>
        </authorList>
    </citation>
    <scope>NUCLEOTIDE SEQUENCE</scope>
    <source>
        <strain evidence="5">379</strain>
    </source>
</reference>
<dbReference type="AlphaFoldDB" id="A0A7S3SE55"/>
<dbReference type="InterPro" id="IPR036770">
    <property type="entry name" value="Ankyrin_rpt-contain_sf"/>
</dbReference>
<dbReference type="PANTHER" id="PTHR24198:SF165">
    <property type="entry name" value="ANKYRIN REPEAT-CONTAINING PROTEIN-RELATED"/>
    <property type="match status" value="1"/>
</dbReference>
<feature type="repeat" description="ANK" evidence="3">
    <location>
        <begin position="128"/>
        <end position="160"/>
    </location>
</feature>
<evidence type="ECO:0008006" key="6">
    <source>
        <dbReference type="Google" id="ProtNLM"/>
    </source>
</evidence>
<evidence type="ECO:0000256" key="2">
    <source>
        <dbReference type="ARBA" id="ARBA00023043"/>
    </source>
</evidence>
<proteinExistence type="predicted"/>
<feature type="region of interest" description="Disordered" evidence="4">
    <location>
        <begin position="229"/>
        <end position="340"/>
    </location>
</feature>
<dbReference type="Gene3D" id="1.25.40.20">
    <property type="entry name" value="Ankyrin repeat-containing domain"/>
    <property type="match status" value="1"/>
</dbReference>
<name>A0A7S3SE55_EMIHU</name>
<dbReference type="EMBL" id="HBIR01024682">
    <property type="protein sequence ID" value="CAE0551705.1"/>
    <property type="molecule type" value="Transcribed_RNA"/>
</dbReference>
<feature type="compositionally biased region" description="Polar residues" evidence="4">
    <location>
        <begin position="276"/>
        <end position="289"/>
    </location>
</feature>
<feature type="repeat" description="ANK" evidence="3">
    <location>
        <begin position="95"/>
        <end position="127"/>
    </location>
</feature>
<dbReference type="InterPro" id="IPR002110">
    <property type="entry name" value="Ankyrin_rpt"/>
</dbReference>
<dbReference type="PANTHER" id="PTHR24198">
    <property type="entry name" value="ANKYRIN REPEAT AND PROTEIN KINASE DOMAIN-CONTAINING PROTEIN"/>
    <property type="match status" value="1"/>
</dbReference>
<keyword evidence="2 3" id="KW-0040">ANK repeat</keyword>
<evidence type="ECO:0000313" key="5">
    <source>
        <dbReference type="EMBL" id="CAE0551705.1"/>
    </source>
</evidence>
<keyword evidence="1" id="KW-0677">Repeat</keyword>
<dbReference type="SMART" id="SM00248">
    <property type="entry name" value="ANK"/>
    <property type="match status" value="3"/>
</dbReference>
<dbReference type="PROSITE" id="PS50088">
    <property type="entry name" value="ANK_REPEAT"/>
    <property type="match status" value="2"/>
</dbReference>
<dbReference type="SUPFAM" id="SSF48403">
    <property type="entry name" value="Ankyrin repeat"/>
    <property type="match status" value="1"/>
</dbReference>
<evidence type="ECO:0000256" key="1">
    <source>
        <dbReference type="ARBA" id="ARBA00022737"/>
    </source>
</evidence>
<dbReference type="PROSITE" id="PS50297">
    <property type="entry name" value="ANK_REP_REGION"/>
    <property type="match status" value="2"/>
</dbReference>
<evidence type="ECO:0000256" key="4">
    <source>
        <dbReference type="SAM" id="MobiDB-lite"/>
    </source>
</evidence>
<dbReference type="Pfam" id="PF12796">
    <property type="entry name" value="Ank_2"/>
    <property type="match status" value="1"/>
</dbReference>
<organism evidence="5">
    <name type="scientific">Emiliania huxleyi</name>
    <name type="common">Coccolithophore</name>
    <name type="synonym">Pontosphaera huxleyi</name>
    <dbReference type="NCBI Taxonomy" id="2903"/>
    <lineage>
        <taxon>Eukaryota</taxon>
        <taxon>Haptista</taxon>
        <taxon>Haptophyta</taxon>
        <taxon>Prymnesiophyceae</taxon>
        <taxon>Isochrysidales</taxon>
        <taxon>Noelaerhabdaceae</taxon>
        <taxon>Emiliania</taxon>
    </lineage>
</organism>
<sequence length="340" mass="34984">MGADTLGTGVPEYVAPARPVGGGGEVAAKPCGWNDAFHAAFHGDHSALRALGAEALEADTTGLRPIHLAAMRGKCDCAEVLLSIDGDSLEAVDCHGRTPLMFAASGGDADMIHLLLGKGAAIDAQSKDGKTALHWAVVAHKLAAVDALVASGAALDVRQDPPDEPLRPGKDELGATAQELATRPNERDPLRRHVATFLGAAAEAHAAGNPPPSMPEPAWLAHAAAVVANDGGDTSTGEEEGAASCKQDEGRVLAVEEEEETEEKEEEEEEEEEMSSESAPGQQVASSASAPAKATDEQECAPQPAEAPSAMSALSDDELKEMLLQAKESEGTAGGLDELD</sequence>
<feature type="compositionally biased region" description="Acidic residues" evidence="4">
    <location>
        <begin position="255"/>
        <end position="275"/>
    </location>
</feature>
<protein>
    <recommendedName>
        <fullName evidence="6">Ankyrin repeat protein</fullName>
    </recommendedName>
</protein>
<evidence type="ECO:0000256" key="3">
    <source>
        <dbReference type="PROSITE-ProRule" id="PRU00023"/>
    </source>
</evidence>